<reference evidence="4" key="1">
    <citation type="submission" date="2021-12" db="EMBL/GenBank/DDBJ databases">
        <title>Convergent genome expansion in fungi linked to evolution of root-endophyte symbiosis.</title>
        <authorList>
            <consortium name="DOE Joint Genome Institute"/>
            <person name="Ke Y.-H."/>
            <person name="Bonito G."/>
            <person name="Liao H.-L."/>
            <person name="Looney B."/>
            <person name="Rojas-Flechas A."/>
            <person name="Nash J."/>
            <person name="Hameed K."/>
            <person name="Schadt C."/>
            <person name="Martin F."/>
            <person name="Crous P.W."/>
            <person name="Miettinen O."/>
            <person name="Magnuson J.K."/>
            <person name="Labbe J."/>
            <person name="Jacobson D."/>
            <person name="Doktycz M.J."/>
            <person name="Veneault-Fourrey C."/>
            <person name="Kuo A."/>
            <person name="Mondo S."/>
            <person name="Calhoun S."/>
            <person name="Riley R."/>
            <person name="Ohm R."/>
            <person name="LaButti K."/>
            <person name="Andreopoulos B."/>
            <person name="Pangilinan J."/>
            <person name="Nolan M."/>
            <person name="Tritt A."/>
            <person name="Clum A."/>
            <person name="Lipzen A."/>
            <person name="Daum C."/>
            <person name="Barry K."/>
            <person name="Grigoriev I.V."/>
            <person name="Vilgalys R."/>
        </authorList>
    </citation>
    <scope>NUCLEOTIDE SEQUENCE</scope>
    <source>
        <strain evidence="4">PMI_201</strain>
    </source>
</reference>
<comment type="caution">
    <text evidence="4">The sequence shown here is derived from an EMBL/GenBank/DDBJ whole genome shotgun (WGS) entry which is preliminary data.</text>
</comment>
<dbReference type="InterPro" id="IPR016181">
    <property type="entry name" value="Acyl_CoA_acyltransferase"/>
</dbReference>
<keyword evidence="2" id="KW-0012">Acyltransferase</keyword>
<dbReference type="PANTHER" id="PTHR43877:SF2">
    <property type="entry name" value="AMINOALKYLPHOSPHONATE N-ACETYLTRANSFERASE-RELATED"/>
    <property type="match status" value="1"/>
</dbReference>
<dbReference type="InterPro" id="IPR000182">
    <property type="entry name" value="GNAT_dom"/>
</dbReference>
<dbReference type="SUPFAM" id="SSF55729">
    <property type="entry name" value="Acyl-CoA N-acyltransferases (Nat)"/>
    <property type="match status" value="1"/>
</dbReference>
<organism evidence="4 5">
    <name type="scientific">Talaromyces proteolyticus</name>
    <dbReference type="NCBI Taxonomy" id="1131652"/>
    <lineage>
        <taxon>Eukaryota</taxon>
        <taxon>Fungi</taxon>
        <taxon>Dikarya</taxon>
        <taxon>Ascomycota</taxon>
        <taxon>Pezizomycotina</taxon>
        <taxon>Eurotiomycetes</taxon>
        <taxon>Eurotiomycetidae</taxon>
        <taxon>Eurotiales</taxon>
        <taxon>Trichocomaceae</taxon>
        <taxon>Talaromyces</taxon>
        <taxon>Talaromyces sect. Bacilispori</taxon>
    </lineage>
</organism>
<sequence length="149" mass="16630">MSVNIRLADASDQPPIEEIVKQAYTPYIARIGQPPGPMLDDYATLINNQHIHIAEQDSIIKGFLVLIPQQDSMLLDNIAVSPSAQGMGIGRILLDFAEQAARDAGYVVIKLYTHETMTENIAIYSKLGYLETRRVLERGLKRVYMAKSL</sequence>
<dbReference type="PANTHER" id="PTHR43877">
    <property type="entry name" value="AMINOALKYLPHOSPHONATE N-ACETYLTRANSFERASE-RELATED-RELATED"/>
    <property type="match status" value="1"/>
</dbReference>
<dbReference type="EMBL" id="JAJTJA010000008">
    <property type="protein sequence ID" value="KAH8695240.1"/>
    <property type="molecule type" value="Genomic_DNA"/>
</dbReference>
<dbReference type="InterPro" id="IPR050832">
    <property type="entry name" value="Bact_Acetyltransf"/>
</dbReference>
<keyword evidence="1" id="KW-0808">Transferase</keyword>
<evidence type="ECO:0000256" key="2">
    <source>
        <dbReference type="ARBA" id="ARBA00023315"/>
    </source>
</evidence>
<dbReference type="RefSeq" id="XP_046070382.1">
    <property type="nucleotide sequence ID" value="XM_046216519.1"/>
</dbReference>
<feature type="domain" description="N-acetyltransferase" evidence="3">
    <location>
        <begin position="3"/>
        <end position="149"/>
    </location>
</feature>
<dbReference type="CDD" id="cd04301">
    <property type="entry name" value="NAT_SF"/>
    <property type="match status" value="1"/>
</dbReference>
<proteinExistence type="predicted"/>
<protein>
    <submittedName>
        <fullName evidence="4">N-acetyltransferase GCN5</fullName>
    </submittedName>
</protein>
<evidence type="ECO:0000259" key="3">
    <source>
        <dbReference type="PROSITE" id="PS51186"/>
    </source>
</evidence>
<keyword evidence="5" id="KW-1185">Reference proteome</keyword>
<gene>
    <name evidence="4" type="ORF">BGW36DRAFT_382358</name>
</gene>
<evidence type="ECO:0000256" key="1">
    <source>
        <dbReference type="ARBA" id="ARBA00022679"/>
    </source>
</evidence>
<dbReference type="GeneID" id="70246806"/>
<dbReference type="Pfam" id="PF00583">
    <property type="entry name" value="Acetyltransf_1"/>
    <property type="match status" value="1"/>
</dbReference>
<name>A0AAD4KSX2_9EURO</name>
<evidence type="ECO:0000313" key="5">
    <source>
        <dbReference type="Proteomes" id="UP001201262"/>
    </source>
</evidence>
<dbReference type="Proteomes" id="UP001201262">
    <property type="component" value="Unassembled WGS sequence"/>
</dbReference>
<dbReference type="AlphaFoldDB" id="A0AAD4KSX2"/>
<dbReference type="PROSITE" id="PS51186">
    <property type="entry name" value="GNAT"/>
    <property type="match status" value="1"/>
</dbReference>
<dbReference type="GO" id="GO:0016747">
    <property type="term" value="F:acyltransferase activity, transferring groups other than amino-acyl groups"/>
    <property type="evidence" value="ECO:0007669"/>
    <property type="project" value="InterPro"/>
</dbReference>
<evidence type="ECO:0000313" key="4">
    <source>
        <dbReference type="EMBL" id="KAH8695240.1"/>
    </source>
</evidence>
<dbReference type="Gene3D" id="3.40.630.30">
    <property type="match status" value="1"/>
</dbReference>
<accession>A0AAD4KSX2</accession>